<evidence type="ECO:0000259" key="4">
    <source>
        <dbReference type="SMART" id="SM00062"/>
    </source>
</evidence>
<feature type="domain" description="Solute-binding protein family 3/N-terminal" evidence="4">
    <location>
        <begin position="48"/>
        <end position="271"/>
    </location>
</feature>
<comment type="similarity">
    <text evidence="1">Belongs to the bacterial solute-binding protein 3 family.</text>
</comment>
<geneLocation type="plasmid" evidence="5">
    <name>2</name>
</geneLocation>
<name>Q11AM4_CHESB</name>
<dbReference type="PANTHER" id="PTHR30085">
    <property type="entry name" value="AMINO ACID ABC TRANSPORTER PERMEASE"/>
    <property type="match status" value="1"/>
</dbReference>
<dbReference type="GO" id="GO:0005576">
    <property type="term" value="C:extracellular region"/>
    <property type="evidence" value="ECO:0007669"/>
    <property type="project" value="TreeGrafter"/>
</dbReference>
<dbReference type="EMBL" id="CP000391">
    <property type="protein sequence ID" value="ABG65551.1"/>
    <property type="molecule type" value="Genomic_DNA"/>
</dbReference>
<proteinExistence type="inferred from homology"/>
<dbReference type="Gene3D" id="3.40.190.10">
    <property type="entry name" value="Periplasmic binding protein-like II"/>
    <property type="match status" value="2"/>
</dbReference>
<keyword evidence="3" id="KW-0732">Signal</keyword>
<accession>Q11AM4</accession>
<dbReference type="HOGENOM" id="CLU_019602_18_4_5"/>
<evidence type="ECO:0000256" key="1">
    <source>
        <dbReference type="ARBA" id="ARBA00010333"/>
    </source>
</evidence>
<protein>
    <submittedName>
        <fullName evidence="5">Amino acid ABC transporter substrate-binding protein, PAAT family</fullName>
    </submittedName>
</protein>
<dbReference type="SMART" id="SM00062">
    <property type="entry name" value="PBPb"/>
    <property type="match status" value="1"/>
</dbReference>
<dbReference type="GO" id="GO:0030288">
    <property type="term" value="C:outer membrane-bounded periplasmic space"/>
    <property type="evidence" value="ECO:0007669"/>
    <property type="project" value="TreeGrafter"/>
</dbReference>
<evidence type="ECO:0000256" key="2">
    <source>
        <dbReference type="ARBA" id="ARBA00022448"/>
    </source>
</evidence>
<dbReference type="InterPro" id="IPR051455">
    <property type="entry name" value="Bact_solute-bind_prot3"/>
</dbReference>
<reference evidence="5" key="1">
    <citation type="submission" date="2006-06" db="EMBL/GenBank/DDBJ databases">
        <title>Complete sequence of Plasmid 2 of Chelativorans sp. BNC1.</title>
        <authorList>
            <consortium name="US DOE Joint Genome Institute"/>
            <person name="Copeland A."/>
            <person name="Lucas S."/>
            <person name="Lapidus A."/>
            <person name="Barry K."/>
            <person name="Detter J.C."/>
            <person name="Glavina del Rio T."/>
            <person name="Hammon N."/>
            <person name="Israni S."/>
            <person name="Dalin E."/>
            <person name="Tice H."/>
            <person name="Pitluck S."/>
            <person name="Chertkov O."/>
            <person name="Brettin T."/>
            <person name="Bruce D."/>
            <person name="Han C."/>
            <person name="Tapia R."/>
            <person name="Gilna P."/>
            <person name="Schmutz J."/>
            <person name="Larimer F."/>
            <person name="Land M."/>
            <person name="Hauser L."/>
            <person name="Kyrpides N."/>
            <person name="Mikhailova N."/>
            <person name="Richardson P."/>
        </authorList>
    </citation>
    <scope>NUCLEOTIDE SEQUENCE</scope>
    <source>
        <strain evidence="5">BNC1</strain>
        <plasmid evidence="5">2</plasmid>
    </source>
</reference>
<evidence type="ECO:0000256" key="3">
    <source>
        <dbReference type="ARBA" id="ARBA00022729"/>
    </source>
</evidence>
<dbReference type="SUPFAM" id="SSF53850">
    <property type="entry name" value="Periplasmic binding protein-like II"/>
    <property type="match status" value="1"/>
</dbReference>
<keyword evidence="2" id="KW-0813">Transport</keyword>
<dbReference type="CDD" id="cd13689">
    <property type="entry name" value="PBP2_BsGlnH"/>
    <property type="match status" value="1"/>
</dbReference>
<organism evidence="5">
    <name type="scientific">Chelativorans sp. (strain BNC1)</name>
    <dbReference type="NCBI Taxonomy" id="266779"/>
    <lineage>
        <taxon>Bacteria</taxon>
        <taxon>Pseudomonadati</taxon>
        <taxon>Pseudomonadota</taxon>
        <taxon>Alphaproteobacteria</taxon>
        <taxon>Hyphomicrobiales</taxon>
        <taxon>Phyllobacteriaceae</taxon>
        <taxon>Chelativorans</taxon>
    </lineage>
</organism>
<dbReference type="eggNOG" id="COG0834">
    <property type="taxonomic scope" value="Bacteria"/>
</dbReference>
<dbReference type="Pfam" id="PF00497">
    <property type="entry name" value="SBP_bac_3"/>
    <property type="match status" value="1"/>
</dbReference>
<keyword evidence="5" id="KW-0614">Plasmid</keyword>
<dbReference type="InterPro" id="IPR001638">
    <property type="entry name" value="Solute-binding_3/MltF_N"/>
</dbReference>
<evidence type="ECO:0000313" key="5">
    <source>
        <dbReference type="EMBL" id="ABG65551.1"/>
    </source>
</evidence>
<sequence precursor="true">MRLANTKGGVLMKGKSLYAALLVAATPGMWGLSAAEAGTLDDIKARGELICGVLGNSEPFGYEDPGNRQVVGYEIDLCKDLAGTMDVTPTIKVIAPQARIPELQQGRVDLLAALISYTNERAEQVDFSNTYLVDSFRCMVKKDSGITGLDGLADKRISVQKGGLIEAALRSQFPNATVLSYDDVSERFVAFQQGKAAATCDRATLLRALQIRAKNEATTTILPEALNMMQKAGFAVRKGDKDFVDYLNQFLATYESSGKGQALFDRWVGASSNYDLSRDFKMGDDIASQ</sequence>
<dbReference type="PANTHER" id="PTHR30085:SF6">
    <property type="entry name" value="ABC TRANSPORTER GLUTAMINE-BINDING PROTEIN GLNH"/>
    <property type="match status" value="1"/>
</dbReference>
<gene>
    <name evidence="5" type="ordered locus">Meso_4525</name>
</gene>
<dbReference type="KEGG" id="mes:Meso_4525"/>
<dbReference type="AlphaFoldDB" id="Q11AM4"/>
<dbReference type="GO" id="GO:0006865">
    <property type="term" value="P:amino acid transport"/>
    <property type="evidence" value="ECO:0007669"/>
    <property type="project" value="TreeGrafter"/>
</dbReference>